<proteinExistence type="predicted"/>
<comment type="caution">
    <text evidence="3">The sequence shown here is derived from an EMBL/GenBank/DDBJ whole genome shotgun (WGS) entry which is preliminary data.</text>
</comment>
<accession>A0A7W7QXT4</accession>
<evidence type="ECO:0000313" key="4">
    <source>
        <dbReference type="Proteomes" id="UP000540506"/>
    </source>
</evidence>
<organism evidence="3 4">
    <name type="scientific">Kitasatospora kifunensis</name>
    <name type="common">Streptomyces kifunensis</name>
    <dbReference type="NCBI Taxonomy" id="58351"/>
    <lineage>
        <taxon>Bacteria</taxon>
        <taxon>Bacillati</taxon>
        <taxon>Actinomycetota</taxon>
        <taxon>Actinomycetes</taxon>
        <taxon>Kitasatosporales</taxon>
        <taxon>Streptomycetaceae</taxon>
        <taxon>Kitasatospora</taxon>
    </lineage>
</organism>
<evidence type="ECO:0000256" key="1">
    <source>
        <dbReference type="SAM" id="MobiDB-lite"/>
    </source>
</evidence>
<keyword evidence="4" id="KW-1185">Reference proteome</keyword>
<feature type="signal peptide" evidence="2">
    <location>
        <begin position="1"/>
        <end position="26"/>
    </location>
</feature>
<feature type="chain" id="PRO_5031428328" evidence="2">
    <location>
        <begin position="27"/>
        <end position="75"/>
    </location>
</feature>
<gene>
    <name evidence="3" type="ORF">FHR34_000750</name>
</gene>
<reference evidence="3 4" key="1">
    <citation type="submission" date="2020-08" db="EMBL/GenBank/DDBJ databases">
        <title>Sequencing the genomes of 1000 actinobacteria strains.</title>
        <authorList>
            <person name="Klenk H.-P."/>
        </authorList>
    </citation>
    <scope>NUCLEOTIDE SEQUENCE [LARGE SCALE GENOMIC DNA]</scope>
    <source>
        <strain evidence="3 4">DSM 41654</strain>
    </source>
</reference>
<sequence length="75" mass="8020">MISLRIRAAFYAVALALLTVPTPAQARPIDAARPAGVRPASTSDLRCQQHHRTLKAASEGPPCRTPQPTRPHSVA</sequence>
<dbReference type="EMBL" id="JACHJV010000001">
    <property type="protein sequence ID" value="MBB4921757.1"/>
    <property type="molecule type" value="Genomic_DNA"/>
</dbReference>
<dbReference type="AlphaFoldDB" id="A0A7W7QXT4"/>
<name>A0A7W7QXT4_KITKI</name>
<evidence type="ECO:0000313" key="3">
    <source>
        <dbReference type="EMBL" id="MBB4921757.1"/>
    </source>
</evidence>
<protein>
    <submittedName>
        <fullName evidence="3">Uncharacterized protein</fullName>
    </submittedName>
</protein>
<keyword evidence="2" id="KW-0732">Signal</keyword>
<dbReference type="RefSeq" id="WP_184934040.1">
    <property type="nucleotide sequence ID" value="NZ_JACHJV010000001.1"/>
</dbReference>
<feature type="region of interest" description="Disordered" evidence="1">
    <location>
        <begin position="49"/>
        <end position="75"/>
    </location>
</feature>
<dbReference type="Proteomes" id="UP000540506">
    <property type="component" value="Unassembled WGS sequence"/>
</dbReference>
<evidence type="ECO:0000256" key="2">
    <source>
        <dbReference type="SAM" id="SignalP"/>
    </source>
</evidence>